<dbReference type="AlphaFoldDB" id="A0AAE3AJ14"/>
<keyword evidence="1" id="KW-0472">Membrane</keyword>
<evidence type="ECO:0000313" key="2">
    <source>
        <dbReference type="EMBL" id="MCC2137460.1"/>
    </source>
</evidence>
<keyword evidence="1" id="KW-0812">Transmembrane</keyword>
<evidence type="ECO:0000256" key="1">
    <source>
        <dbReference type="SAM" id="Phobius"/>
    </source>
</evidence>
<dbReference type="RefSeq" id="WP_308449686.1">
    <property type="nucleotide sequence ID" value="NZ_JAJEQC010000010.1"/>
</dbReference>
<gene>
    <name evidence="2" type="ORF">LKD31_10590</name>
</gene>
<keyword evidence="1" id="KW-1133">Transmembrane helix</keyword>
<name>A0AAE3AJ14_9FIRM</name>
<organism evidence="2 3">
    <name type="scientific">Hominenteromicrobium mulieris</name>
    <dbReference type="NCBI Taxonomy" id="2885357"/>
    <lineage>
        <taxon>Bacteria</taxon>
        <taxon>Bacillati</taxon>
        <taxon>Bacillota</taxon>
        <taxon>Clostridia</taxon>
        <taxon>Eubacteriales</taxon>
        <taxon>Oscillospiraceae</taxon>
        <taxon>Hominenteromicrobium</taxon>
    </lineage>
</organism>
<feature type="transmembrane region" description="Helical" evidence="1">
    <location>
        <begin position="38"/>
        <end position="55"/>
    </location>
</feature>
<comment type="caution">
    <text evidence="2">The sequence shown here is derived from an EMBL/GenBank/DDBJ whole genome shotgun (WGS) entry which is preliminary data.</text>
</comment>
<protein>
    <submittedName>
        <fullName evidence="2">Uncharacterized protein</fullName>
    </submittedName>
</protein>
<sequence>MARERYLLDDTEDTIHKNEIKPQTAADKRKNWWDYHKVHVLLVALAIAVVGYFIYSVTSKTEPDYTITVMTQYTVPSDLQTDIQELFEKYADDRNGDGKTYVAMNFCRFNTSGTSEFETSELQASFVKFATDASAGDSMIFAYDDASYKYLDQDDLEGFFGPVDGTDNDYYLWKDIPALNNLELNHYNEEGATKESVLSVLGELKVAVRTEDGAAFKKQEKIDYRNDSVKLYERLLNDAPANTEN</sequence>
<proteinExistence type="predicted"/>
<accession>A0AAE3AJ14</accession>
<reference evidence="2" key="1">
    <citation type="submission" date="2021-10" db="EMBL/GenBank/DDBJ databases">
        <title>Anaerobic single-cell dispensing facilitates the cultivation of human gut bacteria.</title>
        <authorList>
            <person name="Afrizal A."/>
        </authorList>
    </citation>
    <scope>NUCLEOTIDE SEQUENCE</scope>
    <source>
        <strain evidence="2">CLA-AA-H250</strain>
    </source>
</reference>
<dbReference type="Proteomes" id="UP001199424">
    <property type="component" value="Unassembled WGS sequence"/>
</dbReference>
<keyword evidence="3" id="KW-1185">Reference proteome</keyword>
<dbReference type="EMBL" id="JAJEQC010000010">
    <property type="protein sequence ID" value="MCC2137460.1"/>
    <property type="molecule type" value="Genomic_DNA"/>
</dbReference>
<evidence type="ECO:0000313" key="3">
    <source>
        <dbReference type="Proteomes" id="UP001199424"/>
    </source>
</evidence>